<dbReference type="GO" id="GO:0016020">
    <property type="term" value="C:membrane"/>
    <property type="evidence" value="ECO:0007669"/>
    <property type="project" value="UniProtKB-SubCell"/>
</dbReference>
<feature type="transmembrane region" description="Helical" evidence="8">
    <location>
        <begin position="123"/>
        <end position="143"/>
    </location>
</feature>
<evidence type="ECO:0000313" key="9">
    <source>
        <dbReference type="EMBL" id="ASJ56846.1"/>
    </source>
</evidence>
<comment type="subcellular location">
    <subcellularLocation>
        <location evidence="1">Membrane</location>
        <topology evidence="1">Multi-pass membrane protein</topology>
    </subcellularLocation>
</comment>
<keyword evidence="6 8" id="KW-1133">Transmembrane helix</keyword>
<sequence>MIPTPNDRITTSQTAVIIINFILGAGILTLPRISVEKAKTPDVWISVLIGGLLAMLAGIIIVKLSQRFPDKTFFEYSQEIAGKWVGGILSLLIICYFCLTSSLQVRSMADVTTFYLLEGTPTWAVVMVFLWVALYLVLGGINCLARTFEIILPITVLFFLVVSLMSIKIFEIDHLRPVLGLGWKPVFDGIKPTALAYTGFEIMMILVVYMRQPNKGVKAVVVGISASLIFYLITVVMVIGAFSIDGVVTRTWPTIDLIRSFEIAGLLFERFESLLLVLWIMQIFSTFTLAYYSAALGLAQLFKKKIEPFLFGLLPVIYIITMTPKEINGVFALGDFVGNASIFLFGLLPLLLLIISGRKVGKHEAKSSS</sequence>
<dbReference type="NCBIfam" id="TIGR00912">
    <property type="entry name" value="2A0309"/>
    <property type="match status" value="1"/>
</dbReference>
<evidence type="ECO:0000256" key="5">
    <source>
        <dbReference type="ARBA" id="ARBA00022692"/>
    </source>
</evidence>
<dbReference type="AlphaFoldDB" id="A0A220MP46"/>
<feature type="transmembrane region" description="Helical" evidence="8">
    <location>
        <begin position="84"/>
        <end position="103"/>
    </location>
</feature>
<evidence type="ECO:0000256" key="7">
    <source>
        <dbReference type="ARBA" id="ARBA00023136"/>
    </source>
</evidence>
<dbReference type="RefSeq" id="WP_088910327.1">
    <property type="nucleotide sequence ID" value="NZ_CP018145.1"/>
</dbReference>
<organism evidence="9 10">
    <name type="scientific">Brevibacillus formosus</name>
    <dbReference type="NCBI Taxonomy" id="54913"/>
    <lineage>
        <taxon>Bacteria</taxon>
        <taxon>Bacillati</taxon>
        <taxon>Bacillota</taxon>
        <taxon>Bacilli</taxon>
        <taxon>Bacillales</taxon>
        <taxon>Paenibacillaceae</taxon>
        <taxon>Brevibacillus</taxon>
    </lineage>
</organism>
<feature type="transmembrane region" description="Helical" evidence="8">
    <location>
        <begin position="190"/>
        <end position="209"/>
    </location>
</feature>
<comment type="similarity">
    <text evidence="2">Belongs to the amino acid-polyamine-organocation (APC) superfamily. Spore germination protein (SGP) (TC 2.A.3.9) family.</text>
</comment>
<evidence type="ECO:0000256" key="8">
    <source>
        <dbReference type="SAM" id="Phobius"/>
    </source>
</evidence>
<feature type="transmembrane region" description="Helical" evidence="8">
    <location>
        <begin position="336"/>
        <end position="356"/>
    </location>
</feature>
<dbReference type="KEGG" id="bfm:BP422_26985"/>
<dbReference type="InterPro" id="IPR004761">
    <property type="entry name" value="Spore_GerAB"/>
</dbReference>
<feature type="transmembrane region" description="Helical" evidence="8">
    <location>
        <begin position="221"/>
        <end position="244"/>
    </location>
</feature>
<dbReference type="EMBL" id="CP018145">
    <property type="protein sequence ID" value="ASJ56846.1"/>
    <property type="molecule type" value="Genomic_DNA"/>
</dbReference>
<keyword evidence="7 8" id="KW-0472">Membrane</keyword>
<evidence type="ECO:0000256" key="1">
    <source>
        <dbReference type="ARBA" id="ARBA00004141"/>
    </source>
</evidence>
<name>A0A220MP46_9BACL</name>
<dbReference type="Gene3D" id="1.20.1740.10">
    <property type="entry name" value="Amino acid/polyamine transporter I"/>
    <property type="match status" value="1"/>
</dbReference>
<dbReference type="Pfam" id="PF03845">
    <property type="entry name" value="Spore_permease"/>
    <property type="match status" value="1"/>
</dbReference>
<accession>A0A220MP46</accession>
<gene>
    <name evidence="9" type="ORF">BP422_26985</name>
</gene>
<feature type="transmembrane region" description="Helical" evidence="8">
    <location>
        <begin position="43"/>
        <end position="64"/>
    </location>
</feature>
<feature type="transmembrane region" description="Helical" evidence="8">
    <location>
        <begin position="150"/>
        <end position="170"/>
    </location>
</feature>
<dbReference type="PANTHER" id="PTHR34975">
    <property type="entry name" value="SPORE GERMINATION PROTEIN A2"/>
    <property type="match status" value="1"/>
</dbReference>
<feature type="transmembrane region" description="Helical" evidence="8">
    <location>
        <begin position="306"/>
        <end position="324"/>
    </location>
</feature>
<keyword evidence="5 8" id="KW-0812">Transmembrane</keyword>
<dbReference type="Proteomes" id="UP000197781">
    <property type="component" value="Chromosome"/>
</dbReference>
<evidence type="ECO:0000256" key="6">
    <source>
        <dbReference type="ARBA" id="ARBA00022989"/>
    </source>
</evidence>
<evidence type="ECO:0000256" key="3">
    <source>
        <dbReference type="ARBA" id="ARBA00022448"/>
    </source>
</evidence>
<dbReference type="PANTHER" id="PTHR34975:SF2">
    <property type="entry name" value="SPORE GERMINATION PROTEIN A2"/>
    <property type="match status" value="1"/>
</dbReference>
<feature type="transmembrane region" description="Helical" evidence="8">
    <location>
        <begin position="274"/>
        <end position="294"/>
    </location>
</feature>
<keyword evidence="4" id="KW-0309">Germination</keyword>
<protein>
    <submittedName>
        <fullName evidence="9">Spore gernimation protein</fullName>
    </submittedName>
</protein>
<feature type="transmembrane region" description="Helical" evidence="8">
    <location>
        <begin position="12"/>
        <end position="31"/>
    </location>
</feature>
<keyword evidence="3" id="KW-0813">Transport</keyword>
<evidence type="ECO:0000256" key="4">
    <source>
        <dbReference type="ARBA" id="ARBA00022544"/>
    </source>
</evidence>
<dbReference type="GO" id="GO:0009847">
    <property type="term" value="P:spore germination"/>
    <property type="evidence" value="ECO:0007669"/>
    <property type="project" value="InterPro"/>
</dbReference>
<reference evidence="9 10" key="1">
    <citation type="submission" date="2016-11" db="EMBL/GenBank/DDBJ databases">
        <authorList>
            <person name="Jaros S."/>
            <person name="Januszkiewicz K."/>
            <person name="Wedrychowicz H."/>
        </authorList>
    </citation>
    <scope>NUCLEOTIDE SEQUENCE [LARGE SCALE GENOMIC DNA]</scope>
    <source>
        <strain evidence="9 10">NF2</strain>
    </source>
</reference>
<evidence type="ECO:0000256" key="2">
    <source>
        <dbReference type="ARBA" id="ARBA00007998"/>
    </source>
</evidence>
<proteinExistence type="inferred from homology"/>
<evidence type="ECO:0000313" key="10">
    <source>
        <dbReference type="Proteomes" id="UP000197781"/>
    </source>
</evidence>